<keyword evidence="6" id="KW-0158">Chromosome</keyword>
<keyword evidence="11" id="KW-0805">Transcription regulation</keyword>
<evidence type="ECO:0000256" key="12">
    <source>
        <dbReference type="ARBA" id="ARBA00023163"/>
    </source>
</evidence>
<dbReference type="Gene3D" id="1.10.1740.100">
    <property type="entry name" value="Set2, Rpb1 interacting domain"/>
    <property type="match status" value="1"/>
</dbReference>
<dbReference type="InterPro" id="IPR050777">
    <property type="entry name" value="SET2_Histone-Lys_MeTrsfase"/>
</dbReference>
<evidence type="ECO:0000256" key="2">
    <source>
        <dbReference type="ARBA" id="ARBA00004123"/>
    </source>
</evidence>
<dbReference type="AlphaFoldDB" id="A0A427Y5T1"/>
<feature type="compositionally biased region" description="Low complexity" evidence="16">
    <location>
        <begin position="89"/>
        <end position="98"/>
    </location>
</feature>
<dbReference type="PANTHER" id="PTHR22884">
    <property type="entry name" value="SET DOMAIN PROTEINS"/>
    <property type="match status" value="1"/>
</dbReference>
<dbReference type="InterPro" id="IPR006560">
    <property type="entry name" value="AWS_dom"/>
</dbReference>
<keyword evidence="10" id="KW-0949">S-adenosyl-L-methionine</keyword>
<dbReference type="CDD" id="cd19172">
    <property type="entry name" value="SET_SETD2"/>
    <property type="match status" value="1"/>
</dbReference>
<dbReference type="GO" id="GO:0006355">
    <property type="term" value="P:regulation of DNA-templated transcription"/>
    <property type="evidence" value="ECO:0007669"/>
    <property type="project" value="InterPro"/>
</dbReference>
<feature type="compositionally biased region" description="Low complexity" evidence="16">
    <location>
        <begin position="863"/>
        <end position="883"/>
    </location>
</feature>
<dbReference type="PROSITE" id="PS50280">
    <property type="entry name" value="SET"/>
    <property type="match status" value="1"/>
</dbReference>
<feature type="compositionally biased region" description="Pro residues" evidence="16">
    <location>
        <begin position="607"/>
        <end position="625"/>
    </location>
</feature>
<evidence type="ECO:0000259" key="19">
    <source>
        <dbReference type="PROSITE" id="PS51215"/>
    </source>
</evidence>
<dbReference type="GO" id="GO:0140955">
    <property type="term" value="F:histone H3K36 trimethyltransferase activity"/>
    <property type="evidence" value="ECO:0007669"/>
    <property type="project" value="UniProtKB-EC"/>
</dbReference>
<dbReference type="PROSITE" id="PS51215">
    <property type="entry name" value="AWS"/>
    <property type="match status" value="1"/>
</dbReference>
<feature type="domain" description="SET" evidence="17">
    <location>
        <begin position="218"/>
        <end position="335"/>
    </location>
</feature>
<comment type="caution">
    <text evidence="20">The sequence shown here is derived from an EMBL/GenBank/DDBJ whole genome shotgun (WGS) entry which is preliminary data.</text>
</comment>
<evidence type="ECO:0000256" key="5">
    <source>
        <dbReference type="ARBA" id="ARBA00018028"/>
    </source>
</evidence>
<evidence type="ECO:0000256" key="1">
    <source>
        <dbReference type="ARBA" id="ARBA00003901"/>
    </source>
</evidence>
<dbReference type="SMART" id="SM00508">
    <property type="entry name" value="PostSET"/>
    <property type="match status" value="1"/>
</dbReference>
<dbReference type="EMBL" id="RSCE01000002">
    <property type="protein sequence ID" value="RSH86422.1"/>
    <property type="molecule type" value="Genomic_DNA"/>
</dbReference>
<feature type="compositionally biased region" description="Acidic residues" evidence="16">
    <location>
        <begin position="841"/>
        <end position="862"/>
    </location>
</feature>
<dbReference type="GO" id="GO:0005694">
    <property type="term" value="C:chromosome"/>
    <property type="evidence" value="ECO:0007669"/>
    <property type="project" value="UniProtKB-SubCell"/>
</dbReference>
<organism evidence="20 21">
    <name type="scientific">Apiotrichum porosum</name>
    <dbReference type="NCBI Taxonomy" id="105984"/>
    <lineage>
        <taxon>Eukaryota</taxon>
        <taxon>Fungi</taxon>
        <taxon>Dikarya</taxon>
        <taxon>Basidiomycota</taxon>
        <taxon>Agaricomycotina</taxon>
        <taxon>Tremellomycetes</taxon>
        <taxon>Trichosporonales</taxon>
        <taxon>Trichosporonaceae</taxon>
        <taxon>Apiotrichum</taxon>
    </lineage>
</organism>
<feature type="compositionally biased region" description="Low complexity" evidence="16">
    <location>
        <begin position="649"/>
        <end position="666"/>
    </location>
</feature>
<dbReference type="Pfam" id="PF17907">
    <property type="entry name" value="AWS"/>
    <property type="match status" value="1"/>
</dbReference>
<dbReference type="InterPro" id="IPR001214">
    <property type="entry name" value="SET_dom"/>
</dbReference>
<dbReference type="Pfam" id="PF00856">
    <property type="entry name" value="SET"/>
    <property type="match status" value="1"/>
</dbReference>
<dbReference type="Pfam" id="PF08711">
    <property type="entry name" value="Med26"/>
    <property type="match status" value="1"/>
</dbReference>
<proteinExistence type="predicted"/>
<feature type="compositionally biased region" description="Low complexity" evidence="16">
    <location>
        <begin position="803"/>
        <end position="824"/>
    </location>
</feature>
<evidence type="ECO:0000259" key="18">
    <source>
        <dbReference type="PROSITE" id="PS50868"/>
    </source>
</evidence>
<keyword evidence="12" id="KW-0804">Transcription</keyword>
<dbReference type="SMART" id="SM00317">
    <property type="entry name" value="SET"/>
    <property type="match status" value="1"/>
</dbReference>
<dbReference type="InterPro" id="IPR038190">
    <property type="entry name" value="SRI_sf"/>
</dbReference>
<accession>A0A427Y5T1</accession>
<feature type="region of interest" description="Disordered" evidence="16">
    <location>
        <begin position="779"/>
        <end position="898"/>
    </location>
</feature>
<protein>
    <recommendedName>
        <fullName evidence="5">Histone-lysine N-methyltransferase, H3 lysine-36 specific</fullName>
        <ecNumber evidence="4">2.1.1.359</ecNumber>
    </recommendedName>
    <alternativeName>
        <fullName evidence="14">SET domain-containing protein 2</fullName>
    </alternativeName>
</protein>
<feature type="region of interest" description="Disordered" evidence="16">
    <location>
        <begin position="1"/>
        <end position="124"/>
    </location>
</feature>
<keyword evidence="21" id="KW-1185">Reference proteome</keyword>
<dbReference type="Gene3D" id="2.170.270.10">
    <property type="entry name" value="SET domain"/>
    <property type="match status" value="1"/>
</dbReference>
<keyword evidence="7" id="KW-0678">Repressor</keyword>
<dbReference type="InterPro" id="IPR044437">
    <property type="entry name" value="SETD2/Set2_SET"/>
</dbReference>
<dbReference type="PROSITE" id="PS50868">
    <property type="entry name" value="POST_SET"/>
    <property type="match status" value="1"/>
</dbReference>
<evidence type="ECO:0000256" key="8">
    <source>
        <dbReference type="ARBA" id="ARBA00022603"/>
    </source>
</evidence>
<dbReference type="STRING" id="105984.A0A427Y5T1"/>
<dbReference type="InterPro" id="IPR025788">
    <property type="entry name" value="Set2_fungi"/>
</dbReference>
<dbReference type="InterPro" id="IPR017923">
    <property type="entry name" value="TFIIS_N"/>
</dbReference>
<evidence type="ECO:0000313" key="21">
    <source>
        <dbReference type="Proteomes" id="UP000279236"/>
    </source>
</evidence>
<evidence type="ECO:0000256" key="15">
    <source>
        <dbReference type="ARBA" id="ARBA00047545"/>
    </source>
</evidence>
<reference evidence="20 21" key="1">
    <citation type="submission" date="2018-11" db="EMBL/GenBank/DDBJ databases">
        <title>Genome sequence of Apiotrichum porosum DSM 27194.</title>
        <authorList>
            <person name="Aliyu H."/>
            <person name="Gorte O."/>
            <person name="Ochsenreither K."/>
        </authorList>
    </citation>
    <scope>NUCLEOTIDE SEQUENCE [LARGE SCALE GENOMIC DNA]</scope>
    <source>
        <strain evidence="20 21">DSM 27194</strain>
    </source>
</reference>
<evidence type="ECO:0000256" key="16">
    <source>
        <dbReference type="SAM" id="MobiDB-lite"/>
    </source>
</evidence>
<dbReference type="RefSeq" id="XP_028479207.1">
    <property type="nucleotide sequence ID" value="XM_028620235.1"/>
</dbReference>
<feature type="domain" description="Post-SET" evidence="18">
    <location>
        <begin position="342"/>
        <end position="358"/>
    </location>
</feature>
<feature type="region of interest" description="Disordered" evidence="16">
    <location>
        <begin position="603"/>
        <end position="633"/>
    </location>
</feature>
<dbReference type="SUPFAM" id="SSF82199">
    <property type="entry name" value="SET domain"/>
    <property type="match status" value="1"/>
</dbReference>
<evidence type="ECO:0000256" key="11">
    <source>
        <dbReference type="ARBA" id="ARBA00023015"/>
    </source>
</evidence>
<evidence type="ECO:0000313" key="20">
    <source>
        <dbReference type="EMBL" id="RSH86422.1"/>
    </source>
</evidence>
<evidence type="ECO:0000256" key="6">
    <source>
        <dbReference type="ARBA" id="ARBA00022454"/>
    </source>
</evidence>
<dbReference type="OrthoDB" id="422362at2759"/>
<dbReference type="InterPro" id="IPR003616">
    <property type="entry name" value="Post-SET_dom"/>
</dbReference>
<dbReference type="Proteomes" id="UP000279236">
    <property type="component" value="Unassembled WGS sequence"/>
</dbReference>
<gene>
    <name evidence="20" type="primary">SET2</name>
    <name evidence="20" type="ORF">EHS24_004674</name>
</gene>
<name>A0A427Y5T1_9TREE</name>
<dbReference type="GO" id="GO:0032259">
    <property type="term" value="P:methylation"/>
    <property type="evidence" value="ECO:0007669"/>
    <property type="project" value="UniProtKB-KW"/>
</dbReference>
<dbReference type="SMART" id="SM00570">
    <property type="entry name" value="AWS"/>
    <property type="match status" value="1"/>
</dbReference>
<sequence length="932" mass="102380">MDDTETRLPSPPSTSTRPATPPLPNVPLADLFSPNSPPSSRPRTPPLPGRSRSGSAGVKREDGDAYLKREHGGEGPEGDFHHQHRARSRSGSDGYGSDTKPGESSRYGYDGYAKKSTSPPIPAGPTLIPDLPLAWDEAGATFESLERCVYERKDLGLSREQDEMMVCDCVYDADDPIGSACGAESDCINRAIFIECLANECRAGKHCRNQRLAKKQYAAVDVVQTEMKGFGLRAREDIPAGALIYEYIGEVVVEKTFRKRMAQYADEGIKHFYFMMLQKEEYLDATKKGGIGRFANHSCNPNCEVQKWVVGRRLRMGIFTKRDVLKDEEITFNYNVDRYGHEAQTCYCGEPNCVGTIGGKTQTDIGGIDDLFLDALGIMDEVKQGGMKGTRKKAARQLAENDYDVSYPVYTLSSRQPVLHPIQEHQATKVAAAIRQSMENPRMMGLLLKRVKVGYHFHVAANPQMSEDPVVQRQLMRMHGFSLMTMILTDLSQDRNIVLLALEGLINWKLTIRNKIEDSNIEDTIKTLRDGPDEELSALAKQLLQYWSTLEMSYKIPRVNKIASLDDDDARDTTTIAEQDAIPRRHVRMDELANTDMIQIDLAPIRRGPPPPPVRHRPPPPPMPRPVQQTPSSDRVKLNAIIAMAQQAQVAAPVTPPVVAASSSRPEASEPRKRQKTSHRSTTAEDEAKKEKRLTKLVGEVVVRSMSKYKDQMEHETFKRYAKECTALLVDKEKRGHTYAAHRHPSLSDEKKAKIKAFTKDYAHKLLRNLKAKGKLKKVVPGSSDVNGSHLQVSSPLATPAVTPGASSLTPGTTPGGTMNTTPTASHGTPNGGAALLDDIFGADDPDDDDDGDMDVDIDIDDVGTPNAATPSASASGADHTPAPTTPPLPASPANAPKAIVLDHASGPFISSKSGPILVDRVQNLRVDQRKE</sequence>
<feature type="compositionally biased region" description="Pro residues" evidence="16">
    <location>
        <begin position="35"/>
        <end position="48"/>
    </location>
</feature>
<dbReference type="GeneID" id="39589217"/>
<keyword evidence="13" id="KW-0539">Nucleus</keyword>
<dbReference type="GO" id="GO:0005634">
    <property type="term" value="C:nucleus"/>
    <property type="evidence" value="ECO:0007669"/>
    <property type="project" value="UniProtKB-SubCell"/>
</dbReference>
<evidence type="ECO:0000256" key="10">
    <source>
        <dbReference type="ARBA" id="ARBA00022691"/>
    </source>
</evidence>
<comment type="function">
    <text evidence="1">Histone methyltransferase that trimethylates histone H3 'Lys-36' forming H3K36me3. Involved in transcription elongation as well as in transcription repression.</text>
</comment>
<keyword evidence="9 20" id="KW-0808">Transferase</keyword>
<comment type="catalytic activity">
    <reaction evidence="15">
        <text>L-lysyl(36)-[histone H3] + 3 S-adenosyl-L-methionine = N(6),N(6),N(6)-trimethyl-L-lysyl(36)-[histone H3] + 3 S-adenosyl-L-homocysteine + 3 H(+)</text>
        <dbReference type="Rhea" id="RHEA:60324"/>
        <dbReference type="Rhea" id="RHEA-COMP:9785"/>
        <dbReference type="Rhea" id="RHEA-COMP:15536"/>
        <dbReference type="ChEBI" id="CHEBI:15378"/>
        <dbReference type="ChEBI" id="CHEBI:29969"/>
        <dbReference type="ChEBI" id="CHEBI:57856"/>
        <dbReference type="ChEBI" id="CHEBI:59789"/>
        <dbReference type="ChEBI" id="CHEBI:61961"/>
        <dbReference type="EC" id="2.1.1.359"/>
    </reaction>
</comment>
<evidence type="ECO:0000256" key="14">
    <source>
        <dbReference type="ARBA" id="ARBA00030091"/>
    </source>
</evidence>
<evidence type="ECO:0000256" key="3">
    <source>
        <dbReference type="ARBA" id="ARBA00004286"/>
    </source>
</evidence>
<evidence type="ECO:0000256" key="4">
    <source>
        <dbReference type="ARBA" id="ARBA00012178"/>
    </source>
</evidence>
<feature type="domain" description="AWS" evidence="19">
    <location>
        <begin position="162"/>
        <end position="216"/>
    </location>
</feature>
<evidence type="ECO:0000256" key="7">
    <source>
        <dbReference type="ARBA" id="ARBA00022491"/>
    </source>
</evidence>
<evidence type="ECO:0000259" key="17">
    <source>
        <dbReference type="PROSITE" id="PS50280"/>
    </source>
</evidence>
<dbReference type="PROSITE" id="PS51568">
    <property type="entry name" value="SAM_MT43_SET2_1"/>
    <property type="match status" value="1"/>
</dbReference>
<dbReference type="EC" id="2.1.1.359" evidence="4"/>
<feature type="compositionally biased region" description="Basic and acidic residues" evidence="16">
    <location>
        <begin position="58"/>
        <end position="81"/>
    </location>
</feature>
<evidence type="ECO:0000256" key="9">
    <source>
        <dbReference type="ARBA" id="ARBA00022679"/>
    </source>
</evidence>
<evidence type="ECO:0000256" key="13">
    <source>
        <dbReference type="ARBA" id="ARBA00023242"/>
    </source>
</evidence>
<feature type="region of interest" description="Disordered" evidence="16">
    <location>
        <begin position="649"/>
        <end position="691"/>
    </location>
</feature>
<dbReference type="InterPro" id="IPR013257">
    <property type="entry name" value="SRI"/>
</dbReference>
<feature type="compositionally biased region" description="Polar residues" evidence="16">
    <location>
        <begin position="784"/>
        <end position="797"/>
    </location>
</feature>
<dbReference type="Pfam" id="PF08236">
    <property type="entry name" value="SRI"/>
    <property type="match status" value="1"/>
</dbReference>
<comment type="subcellular location">
    <subcellularLocation>
        <location evidence="3">Chromosome</location>
    </subcellularLocation>
    <subcellularLocation>
        <location evidence="2">Nucleus</location>
    </subcellularLocation>
</comment>
<keyword evidence="8 20" id="KW-0489">Methyltransferase</keyword>
<dbReference type="InterPro" id="IPR046341">
    <property type="entry name" value="SET_dom_sf"/>
</dbReference>